<comment type="caution">
    <text evidence="2">The sequence shown here is derived from an EMBL/GenBank/DDBJ whole genome shotgun (WGS) entry which is preliminary data.</text>
</comment>
<keyword evidence="3" id="KW-1185">Reference proteome</keyword>
<proteinExistence type="predicted"/>
<dbReference type="EMBL" id="MDYQ01000010">
    <property type="protein sequence ID" value="PRP88482.1"/>
    <property type="molecule type" value="Genomic_DNA"/>
</dbReference>
<reference evidence="2 3" key="1">
    <citation type="journal article" date="2018" name="Genome Biol. Evol.">
        <title>Multiple Roots of Fruiting Body Formation in Amoebozoa.</title>
        <authorList>
            <person name="Hillmann F."/>
            <person name="Forbes G."/>
            <person name="Novohradska S."/>
            <person name="Ferling I."/>
            <person name="Riege K."/>
            <person name="Groth M."/>
            <person name="Westermann M."/>
            <person name="Marz M."/>
            <person name="Spaller T."/>
            <person name="Winckler T."/>
            <person name="Schaap P."/>
            <person name="Glockner G."/>
        </authorList>
    </citation>
    <scope>NUCLEOTIDE SEQUENCE [LARGE SCALE GENOMIC DNA]</scope>
    <source>
        <strain evidence="2 3">Jena</strain>
    </source>
</reference>
<feature type="compositionally biased region" description="Low complexity" evidence="1">
    <location>
        <begin position="23"/>
        <end position="33"/>
    </location>
</feature>
<gene>
    <name evidence="2" type="ORF">PROFUN_03199</name>
</gene>
<evidence type="ECO:0000313" key="2">
    <source>
        <dbReference type="EMBL" id="PRP88482.1"/>
    </source>
</evidence>
<name>A0A2P6NWZ5_9EUKA</name>
<sequence>MPQRLPSAHGNSNFHKEDKHTPHLLSLTTHPTSTLTNDTCVRSLQDKSQCLCSMLHCEDSFWLFTASGRME</sequence>
<evidence type="ECO:0000256" key="1">
    <source>
        <dbReference type="SAM" id="MobiDB-lite"/>
    </source>
</evidence>
<dbReference type="InParanoid" id="A0A2P6NWZ5"/>
<organism evidence="2 3">
    <name type="scientific">Planoprotostelium fungivorum</name>
    <dbReference type="NCBI Taxonomy" id="1890364"/>
    <lineage>
        <taxon>Eukaryota</taxon>
        <taxon>Amoebozoa</taxon>
        <taxon>Evosea</taxon>
        <taxon>Variosea</taxon>
        <taxon>Cavosteliida</taxon>
        <taxon>Cavosteliaceae</taxon>
        <taxon>Planoprotostelium</taxon>
    </lineage>
</organism>
<feature type="region of interest" description="Disordered" evidence="1">
    <location>
        <begin position="1"/>
        <end position="33"/>
    </location>
</feature>
<dbReference type="AlphaFoldDB" id="A0A2P6NWZ5"/>
<protein>
    <submittedName>
        <fullName evidence="2">Uncharacterized protein</fullName>
    </submittedName>
</protein>
<dbReference type="Proteomes" id="UP000241769">
    <property type="component" value="Unassembled WGS sequence"/>
</dbReference>
<evidence type="ECO:0000313" key="3">
    <source>
        <dbReference type="Proteomes" id="UP000241769"/>
    </source>
</evidence>
<accession>A0A2P6NWZ5</accession>